<accession>A0A2V1IVL7</accession>
<feature type="transmembrane region" description="Helical" evidence="5">
    <location>
        <begin position="77"/>
        <end position="100"/>
    </location>
</feature>
<feature type="transmembrane region" description="Helical" evidence="5">
    <location>
        <begin position="47"/>
        <end position="65"/>
    </location>
</feature>
<feature type="transmembrane region" description="Helical" evidence="5">
    <location>
        <begin position="106"/>
        <end position="125"/>
    </location>
</feature>
<keyword evidence="4 5" id="KW-0472">Membrane</keyword>
<dbReference type="AlphaFoldDB" id="A0A2V1IVL7"/>
<feature type="transmembrane region" description="Helical" evidence="5">
    <location>
        <begin position="132"/>
        <end position="152"/>
    </location>
</feature>
<sequence length="199" mass="21280">MFKNFHGFQLVDEYHQWKKEHRQNNNPLQIKVLCVTGIITKRDLEELSWSILWMVAGGFALGVALQESGLAQHLITSIPFGTWSPLVVVIGSGVLCYLMANFISHTATAALFIPILAIAGSSMGVKLAELGGIGTLLIGVAISSSVAMILPISTPPNALADATGFIKQKDMVTTGLIMGTIGLILGYIVLMTFGQVVLL</sequence>
<dbReference type="PANTHER" id="PTHR10283">
    <property type="entry name" value="SOLUTE CARRIER FAMILY 13 MEMBER"/>
    <property type="match status" value="1"/>
</dbReference>
<evidence type="ECO:0000313" key="7">
    <source>
        <dbReference type="Proteomes" id="UP000244925"/>
    </source>
</evidence>
<organism evidence="6 7">
    <name type="scientific">Paramuribaculum intestinale</name>
    <dbReference type="NCBI Taxonomy" id="2094151"/>
    <lineage>
        <taxon>Bacteria</taxon>
        <taxon>Pseudomonadati</taxon>
        <taxon>Bacteroidota</taxon>
        <taxon>Bacteroidia</taxon>
        <taxon>Bacteroidales</taxon>
        <taxon>Muribaculaceae</taxon>
        <taxon>Paramuribaculum</taxon>
    </lineage>
</organism>
<name>A0A2V1IVL7_9BACT</name>
<gene>
    <name evidence="6" type="ORF">C5O25_07435</name>
</gene>
<comment type="caution">
    <text evidence="6">The sequence shown here is derived from an EMBL/GenBank/DDBJ whole genome shotgun (WGS) entry which is preliminary data.</text>
</comment>
<evidence type="ECO:0000256" key="5">
    <source>
        <dbReference type="SAM" id="Phobius"/>
    </source>
</evidence>
<dbReference type="Proteomes" id="UP000244925">
    <property type="component" value="Unassembled WGS sequence"/>
</dbReference>
<dbReference type="GO" id="GO:0005315">
    <property type="term" value="F:phosphate transmembrane transporter activity"/>
    <property type="evidence" value="ECO:0007669"/>
    <property type="project" value="TreeGrafter"/>
</dbReference>
<feature type="transmembrane region" description="Helical" evidence="5">
    <location>
        <begin position="172"/>
        <end position="198"/>
    </location>
</feature>
<keyword evidence="7" id="KW-1185">Reference proteome</keyword>
<dbReference type="Pfam" id="PF00939">
    <property type="entry name" value="Na_sulph_symp"/>
    <property type="match status" value="1"/>
</dbReference>
<evidence type="ECO:0000256" key="3">
    <source>
        <dbReference type="ARBA" id="ARBA00022989"/>
    </source>
</evidence>
<evidence type="ECO:0000256" key="1">
    <source>
        <dbReference type="ARBA" id="ARBA00004141"/>
    </source>
</evidence>
<keyword evidence="2 5" id="KW-0812">Transmembrane</keyword>
<comment type="subcellular location">
    <subcellularLocation>
        <location evidence="1">Membrane</location>
        <topology evidence="1">Multi-pass membrane protein</topology>
    </subcellularLocation>
</comment>
<protein>
    <submittedName>
        <fullName evidence="6">Di-and tricarboxylate transporter</fullName>
    </submittedName>
</protein>
<evidence type="ECO:0000256" key="2">
    <source>
        <dbReference type="ARBA" id="ARBA00022692"/>
    </source>
</evidence>
<proteinExistence type="predicted"/>
<reference evidence="7" key="1">
    <citation type="submission" date="2018-02" db="EMBL/GenBank/DDBJ databases">
        <authorList>
            <person name="Clavel T."/>
            <person name="Strowig T."/>
        </authorList>
    </citation>
    <scope>NUCLEOTIDE SEQUENCE [LARGE SCALE GENOMIC DNA]</scope>
    <source>
        <strain evidence="7">DSM 100764</strain>
    </source>
</reference>
<dbReference type="GO" id="GO:0005886">
    <property type="term" value="C:plasma membrane"/>
    <property type="evidence" value="ECO:0007669"/>
    <property type="project" value="TreeGrafter"/>
</dbReference>
<evidence type="ECO:0000313" key="6">
    <source>
        <dbReference type="EMBL" id="PWB07374.1"/>
    </source>
</evidence>
<dbReference type="EMBL" id="PUBV01000013">
    <property type="protein sequence ID" value="PWB07374.1"/>
    <property type="molecule type" value="Genomic_DNA"/>
</dbReference>
<dbReference type="InterPro" id="IPR001898">
    <property type="entry name" value="SLC13A/DASS"/>
</dbReference>
<evidence type="ECO:0000256" key="4">
    <source>
        <dbReference type="ARBA" id="ARBA00023136"/>
    </source>
</evidence>
<keyword evidence="3 5" id="KW-1133">Transmembrane helix</keyword>
<dbReference type="PANTHER" id="PTHR10283:SF92">
    <property type="entry name" value="LOW-AFFINITY PHOSPHATE TRANSPORTER PHO91"/>
    <property type="match status" value="1"/>
</dbReference>